<reference evidence="1" key="1">
    <citation type="submission" date="2021-02" db="EMBL/GenBank/DDBJ databases">
        <authorList>
            <person name="Dougan E. K."/>
            <person name="Rhodes N."/>
            <person name="Thang M."/>
            <person name="Chan C."/>
        </authorList>
    </citation>
    <scope>NUCLEOTIDE SEQUENCE</scope>
</reference>
<name>A0A813GF36_POLGL</name>
<gene>
    <name evidence="1" type="ORF">PGLA1383_LOCUS42516</name>
</gene>
<dbReference type="Proteomes" id="UP000654075">
    <property type="component" value="Unassembled WGS sequence"/>
</dbReference>
<evidence type="ECO:0000313" key="1">
    <source>
        <dbReference type="EMBL" id="CAE8625521.1"/>
    </source>
</evidence>
<dbReference type="EMBL" id="CAJNNV010028701">
    <property type="protein sequence ID" value="CAE8625521.1"/>
    <property type="molecule type" value="Genomic_DNA"/>
</dbReference>
<accession>A0A813GF36</accession>
<proteinExistence type="predicted"/>
<protein>
    <submittedName>
        <fullName evidence="1">Uncharacterized protein</fullName>
    </submittedName>
</protein>
<evidence type="ECO:0000313" key="2">
    <source>
        <dbReference type="Proteomes" id="UP000654075"/>
    </source>
</evidence>
<comment type="caution">
    <text evidence="1">The sequence shown here is derived from an EMBL/GenBank/DDBJ whole genome shotgun (WGS) entry which is preliminary data.</text>
</comment>
<organism evidence="1 2">
    <name type="scientific">Polarella glacialis</name>
    <name type="common">Dinoflagellate</name>
    <dbReference type="NCBI Taxonomy" id="89957"/>
    <lineage>
        <taxon>Eukaryota</taxon>
        <taxon>Sar</taxon>
        <taxon>Alveolata</taxon>
        <taxon>Dinophyceae</taxon>
        <taxon>Suessiales</taxon>
        <taxon>Suessiaceae</taxon>
        <taxon>Polarella</taxon>
    </lineage>
</organism>
<sequence length="141" mass="14831">MELSDDCQQRCAGAATKAEEVGAPDGTVQGQWCDGCISRFCSSCTGTEFRAGPLVDAGSSLEQGTLVVISGLQKAAQLNDQVGVTTGFRKDAQRWAVELLCQRPPACKGCARSTLYNDGACACGASVLIRPVNIFPLIRTN</sequence>
<dbReference type="AlphaFoldDB" id="A0A813GF36"/>
<keyword evidence="2" id="KW-1185">Reference proteome</keyword>